<sequence>MEPKLISVITPTYNRGHLIQRAIKSVLDQTYDNFEYLIVDDASTDNTEEVVKSFEDPRIRFIGYKENGGNAVARNVGVENAKGDYIAFLDSDDEYLPDYLEKAFNKLSNSKDADFLWSGTRTVAIDRSYTDSIWIPKTKCHPDQFLYQLHVGIGRGFLIKRKCFSDLRFDERLRTAVDTDFLIRLRMKFQYTVLEEILLSINTQPGSVRSDFSEKKKSYDIIIEKNKETILNDDILRFKWYYKLLWLSLYDGDIELAKKAYSIIRFDGVKPTILYMLFKMFPKKKAIQLHKQLSS</sequence>
<evidence type="ECO:0000313" key="3">
    <source>
        <dbReference type="Proteomes" id="UP001148482"/>
    </source>
</evidence>
<dbReference type="GO" id="GO:0016757">
    <property type="term" value="F:glycosyltransferase activity"/>
    <property type="evidence" value="ECO:0007669"/>
    <property type="project" value="UniProtKB-KW"/>
</dbReference>
<evidence type="ECO:0000259" key="1">
    <source>
        <dbReference type="Pfam" id="PF00535"/>
    </source>
</evidence>
<comment type="caution">
    <text evidence="2">The sequence shown here is derived from an EMBL/GenBank/DDBJ whole genome shotgun (WGS) entry which is preliminary data.</text>
</comment>
<organism evidence="2 3">
    <name type="scientific">Salinimicrobium profundisediminis</name>
    <dbReference type="NCBI Taxonomy" id="2994553"/>
    <lineage>
        <taxon>Bacteria</taxon>
        <taxon>Pseudomonadati</taxon>
        <taxon>Bacteroidota</taxon>
        <taxon>Flavobacteriia</taxon>
        <taxon>Flavobacteriales</taxon>
        <taxon>Flavobacteriaceae</taxon>
        <taxon>Salinimicrobium</taxon>
    </lineage>
</organism>
<dbReference type="InterPro" id="IPR029044">
    <property type="entry name" value="Nucleotide-diphossugar_trans"/>
</dbReference>
<dbReference type="InterPro" id="IPR001173">
    <property type="entry name" value="Glyco_trans_2-like"/>
</dbReference>
<gene>
    <name evidence="2" type="ORF">OQ279_07050</name>
</gene>
<dbReference type="RefSeq" id="WP_266069160.1">
    <property type="nucleotide sequence ID" value="NZ_JAPJDA010000009.1"/>
</dbReference>
<dbReference type="PANTHER" id="PTHR43685:SF2">
    <property type="entry name" value="GLYCOSYLTRANSFERASE 2-LIKE DOMAIN-CONTAINING PROTEIN"/>
    <property type="match status" value="1"/>
</dbReference>
<dbReference type="EC" id="2.4.-.-" evidence="2"/>
<accession>A0A9X3CYF7</accession>
<proteinExistence type="predicted"/>
<dbReference type="Gene3D" id="3.90.550.10">
    <property type="entry name" value="Spore Coat Polysaccharide Biosynthesis Protein SpsA, Chain A"/>
    <property type="match status" value="1"/>
</dbReference>
<dbReference type="Pfam" id="PF00535">
    <property type="entry name" value="Glycos_transf_2"/>
    <property type="match status" value="1"/>
</dbReference>
<dbReference type="SUPFAM" id="SSF53448">
    <property type="entry name" value="Nucleotide-diphospho-sugar transferases"/>
    <property type="match status" value="1"/>
</dbReference>
<reference evidence="2" key="1">
    <citation type="submission" date="2022-11" db="EMBL/GenBank/DDBJ databases">
        <title>Salinimicrobium profundisediminis sp. nov., isolated from deep-sea sediment of the Mariana Trench.</title>
        <authorList>
            <person name="Fu H."/>
        </authorList>
    </citation>
    <scope>NUCLEOTIDE SEQUENCE</scope>
    <source>
        <strain evidence="2">MT39</strain>
    </source>
</reference>
<dbReference type="EMBL" id="JAPJDA010000009">
    <property type="protein sequence ID" value="MCX2837909.1"/>
    <property type="molecule type" value="Genomic_DNA"/>
</dbReference>
<evidence type="ECO:0000313" key="2">
    <source>
        <dbReference type="EMBL" id="MCX2837909.1"/>
    </source>
</evidence>
<keyword evidence="3" id="KW-1185">Reference proteome</keyword>
<keyword evidence="2" id="KW-0328">Glycosyltransferase</keyword>
<dbReference type="AlphaFoldDB" id="A0A9X3CYF7"/>
<name>A0A9X3CYF7_9FLAO</name>
<dbReference type="Proteomes" id="UP001148482">
    <property type="component" value="Unassembled WGS sequence"/>
</dbReference>
<protein>
    <submittedName>
        <fullName evidence="2">Glycosyltransferase</fullName>
        <ecNumber evidence="2">2.4.-.-</ecNumber>
    </submittedName>
</protein>
<dbReference type="PANTHER" id="PTHR43685">
    <property type="entry name" value="GLYCOSYLTRANSFERASE"/>
    <property type="match status" value="1"/>
</dbReference>
<feature type="domain" description="Glycosyltransferase 2-like" evidence="1">
    <location>
        <begin position="7"/>
        <end position="167"/>
    </location>
</feature>
<keyword evidence="2" id="KW-0808">Transferase</keyword>
<dbReference type="InterPro" id="IPR050834">
    <property type="entry name" value="Glycosyltransf_2"/>
</dbReference>